<evidence type="ECO:0000256" key="1">
    <source>
        <dbReference type="ARBA" id="ARBA00004167"/>
    </source>
</evidence>
<dbReference type="GO" id="GO:0016020">
    <property type="term" value="C:membrane"/>
    <property type="evidence" value="ECO:0007669"/>
    <property type="project" value="UniProtKB-SubCell"/>
</dbReference>
<evidence type="ECO:0000256" key="6">
    <source>
        <dbReference type="ARBA" id="ARBA00023136"/>
    </source>
</evidence>
<proteinExistence type="inferred from homology"/>
<dbReference type="Pfam" id="PF14416">
    <property type="entry name" value="PMR5N"/>
    <property type="match status" value="1"/>
</dbReference>
<feature type="domain" description="Trichome birefringence-like C-terminal" evidence="7">
    <location>
        <begin position="178"/>
        <end position="435"/>
    </location>
</feature>
<dbReference type="GO" id="GO:0005794">
    <property type="term" value="C:Golgi apparatus"/>
    <property type="evidence" value="ECO:0007669"/>
    <property type="project" value="TreeGrafter"/>
</dbReference>
<keyword evidence="6" id="KW-0472">Membrane</keyword>
<evidence type="ECO:0000256" key="3">
    <source>
        <dbReference type="ARBA" id="ARBA00022692"/>
    </source>
</evidence>
<feature type="domain" description="Trichome birefringence-like N-terminal" evidence="8">
    <location>
        <begin position="124"/>
        <end position="177"/>
    </location>
</feature>
<evidence type="ECO:0000313" key="9">
    <source>
        <dbReference type="EMBL" id="CAI9298718.1"/>
    </source>
</evidence>
<dbReference type="InterPro" id="IPR025846">
    <property type="entry name" value="TBL_N"/>
</dbReference>
<dbReference type="PANTHER" id="PTHR32285:SF303">
    <property type="entry name" value="PMR5 DOMAIN, PC-ESTERASE, PROTEIN TRICHOME BIREFRINGENCE-LIKE 34"/>
    <property type="match status" value="1"/>
</dbReference>
<evidence type="ECO:0000256" key="4">
    <source>
        <dbReference type="ARBA" id="ARBA00022968"/>
    </source>
</evidence>
<reference evidence="9" key="1">
    <citation type="submission" date="2023-04" db="EMBL/GenBank/DDBJ databases">
        <authorList>
            <person name="Vijverberg K."/>
            <person name="Xiong W."/>
            <person name="Schranz E."/>
        </authorList>
    </citation>
    <scope>NUCLEOTIDE SEQUENCE</scope>
</reference>
<accession>A0AA35ZTP8</accession>
<dbReference type="AlphaFoldDB" id="A0AA35ZTP8"/>
<comment type="subcellular location">
    <subcellularLocation>
        <location evidence="1">Membrane</location>
        <topology evidence="1">Single-pass membrane protein</topology>
    </subcellularLocation>
</comment>
<evidence type="ECO:0000256" key="2">
    <source>
        <dbReference type="ARBA" id="ARBA00007727"/>
    </source>
</evidence>
<evidence type="ECO:0000259" key="7">
    <source>
        <dbReference type="Pfam" id="PF13839"/>
    </source>
</evidence>
<evidence type="ECO:0008006" key="11">
    <source>
        <dbReference type="Google" id="ProtNLM"/>
    </source>
</evidence>
<dbReference type="InterPro" id="IPR029962">
    <property type="entry name" value="TBL"/>
</dbReference>
<dbReference type="InterPro" id="IPR026057">
    <property type="entry name" value="TBL_C"/>
</dbReference>
<sequence>MGALESIILECFDDLDHMKKRTTFRFIAKNFMVDYRQRKEEERERLTQTSSRGPQYHVVVHLRKPHAYISQSIGAGGGGDEKEAPGGALTTTAVYYVNTDEQYTTPASPATIAHSPSVYDSLEGCDLFSGKWVHDNDSYPLYKEQECPYIPGEFACGQYGRMDSKYQQWRWQPHACNLPRFDAKQVLEKLRGKRIMFVGDSVNRNQWVSIVCMLQAVIPPGRKKMHKIQEVKQVQDVSLLTFKAFDYDVSIDFYWAPLLVESNADHPTKHKRTDRVVHIHSIEKHAKNWVNADVLVFNSYLWWGTPTLKILYDSLEDSTKYNVVTNHRAYKMVLRIWSKWVRTHINHARTQSYFMSMTATHHKGIDWGMQDNDNCLNETEPVTKEHFWESGSDLKMMRTLELTLKNLKERGVDVKMVNITQLTQYRKDGHPSIHRCPRYLE</sequence>
<gene>
    <name evidence="9" type="ORF">LSALG_LOCUS37465</name>
</gene>
<dbReference type="Proteomes" id="UP001177003">
    <property type="component" value="Chromosome 8"/>
</dbReference>
<keyword evidence="10" id="KW-1185">Reference proteome</keyword>
<comment type="similarity">
    <text evidence="2">Belongs to the PC-esterase family. TBL subfamily.</text>
</comment>
<dbReference type="Pfam" id="PF13839">
    <property type="entry name" value="PC-Esterase"/>
    <property type="match status" value="1"/>
</dbReference>
<protein>
    <recommendedName>
        <fullName evidence="11">Trichome birefringence-like N-terminal domain-containing protein</fullName>
    </recommendedName>
</protein>
<keyword evidence="3" id="KW-0812">Transmembrane</keyword>
<evidence type="ECO:0000259" key="8">
    <source>
        <dbReference type="Pfam" id="PF14416"/>
    </source>
</evidence>
<name>A0AA35ZTP8_LACSI</name>
<dbReference type="EMBL" id="OX465084">
    <property type="protein sequence ID" value="CAI9298718.1"/>
    <property type="molecule type" value="Genomic_DNA"/>
</dbReference>
<dbReference type="GO" id="GO:0016413">
    <property type="term" value="F:O-acetyltransferase activity"/>
    <property type="evidence" value="ECO:0007669"/>
    <property type="project" value="InterPro"/>
</dbReference>
<evidence type="ECO:0000313" key="10">
    <source>
        <dbReference type="Proteomes" id="UP001177003"/>
    </source>
</evidence>
<dbReference type="PANTHER" id="PTHR32285">
    <property type="entry name" value="PROTEIN TRICHOME BIREFRINGENCE-LIKE 9-RELATED"/>
    <property type="match status" value="1"/>
</dbReference>
<organism evidence="9 10">
    <name type="scientific">Lactuca saligna</name>
    <name type="common">Willowleaf lettuce</name>
    <dbReference type="NCBI Taxonomy" id="75948"/>
    <lineage>
        <taxon>Eukaryota</taxon>
        <taxon>Viridiplantae</taxon>
        <taxon>Streptophyta</taxon>
        <taxon>Embryophyta</taxon>
        <taxon>Tracheophyta</taxon>
        <taxon>Spermatophyta</taxon>
        <taxon>Magnoliopsida</taxon>
        <taxon>eudicotyledons</taxon>
        <taxon>Gunneridae</taxon>
        <taxon>Pentapetalae</taxon>
        <taxon>asterids</taxon>
        <taxon>campanulids</taxon>
        <taxon>Asterales</taxon>
        <taxon>Asteraceae</taxon>
        <taxon>Cichorioideae</taxon>
        <taxon>Cichorieae</taxon>
        <taxon>Lactucinae</taxon>
        <taxon>Lactuca</taxon>
    </lineage>
</organism>
<keyword evidence="4" id="KW-0735">Signal-anchor</keyword>
<evidence type="ECO:0000256" key="5">
    <source>
        <dbReference type="ARBA" id="ARBA00022989"/>
    </source>
</evidence>
<keyword evidence="5" id="KW-1133">Transmembrane helix</keyword>